<dbReference type="Pfam" id="PF00702">
    <property type="entry name" value="Hydrolase"/>
    <property type="match status" value="1"/>
</dbReference>
<sequence length="230" mass="24368">MFELIACDMAGTTIDEHADVYRALENAVRDFGVEVKEEDLQQWMGAEKKEAIKALIELGGGSASDEQVQAQFVRFRELLLGYYQENPPVALPGVVEVLQHLAASGTKIALTTGFSRDVADIILDGLGWKVGPGELLDAVVAGDETAAGRPAPYMIHRAMELTGVRDVAKVVAAGDTANDLLAAHHAGVHGIGVLTGKLGREDLERYPHAAILESVAGLPGYLAAIESEAA</sequence>
<dbReference type="InterPro" id="IPR023198">
    <property type="entry name" value="PGP-like_dom2"/>
</dbReference>
<gene>
    <name evidence="1" type="ORF">EXY26_14405</name>
</gene>
<dbReference type="PANTHER" id="PTHR43434:SF19">
    <property type="entry name" value="PHOSPHONOACETALDEHYDE HYDROLASE"/>
    <property type="match status" value="1"/>
</dbReference>
<dbReference type="GO" id="GO:0005829">
    <property type="term" value="C:cytosol"/>
    <property type="evidence" value="ECO:0007669"/>
    <property type="project" value="TreeGrafter"/>
</dbReference>
<accession>A0A4Y8TV44</accession>
<proteinExistence type="predicted"/>
<dbReference type="PANTHER" id="PTHR43434">
    <property type="entry name" value="PHOSPHOGLYCOLATE PHOSPHATASE"/>
    <property type="match status" value="1"/>
</dbReference>
<dbReference type="EMBL" id="SPDS01000002">
    <property type="protein sequence ID" value="TFH55137.1"/>
    <property type="molecule type" value="Genomic_DNA"/>
</dbReference>
<dbReference type="Proteomes" id="UP000297638">
    <property type="component" value="Unassembled WGS sequence"/>
</dbReference>
<dbReference type="Gene3D" id="1.10.150.240">
    <property type="entry name" value="Putative phosphatase, domain 2"/>
    <property type="match status" value="1"/>
</dbReference>
<dbReference type="InterPro" id="IPR023214">
    <property type="entry name" value="HAD_sf"/>
</dbReference>
<dbReference type="AlphaFoldDB" id="A0A4Y8TV44"/>
<reference evidence="1 2" key="1">
    <citation type="submission" date="2019-03" db="EMBL/GenBank/DDBJ databases">
        <title>Glutamicibacter sp. LJH19 genome.</title>
        <authorList>
            <person name="Sinai Borker S."/>
            <person name="Kumar R."/>
        </authorList>
    </citation>
    <scope>NUCLEOTIDE SEQUENCE [LARGE SCALE GENOMIC DNA]</scope>
    <source>
        <strain evidence="1 2">LJH19</strain>
    </source>
</reference>
<keyword evidence="1" id="KW-0378">Hydrolase</keyword>
<protein>
    <submittedName>
        <fullName evidence="1">Phosphonatase-like hydrolase</fullName>
    </submittedName>
</protein>
<dbReference type="GO" id="GO:0008967">
    <property type="term" value="F:phosphoglycolate phosphatase activity"/>
    <property type="evidence" value="ECO:0007669"/>
    <property type="project" value="TreeGrafter"/>
</dbReference>
<name>A0A4Y8TV44_9MICC</name>
<dbReference type="SFLD" id="SFLDG01129">
    <property type="entry name" value="C1.5:_HAD__Beta-PGM__Phosphata"/>
    <property type="match status" value="1"/>
</dbReference>
<evidence type="ECO:0000313" key="2">
    <source>
        <dbReference type="Proteomes" id="UP000297638"/>
    </source>
</evidence>
<organism evidence="1 2">
    <name type="scientific">Glutamicibacter arilaitensis</name>
    <dbReference type="NCBI Taxonomy" id="256701"/>
    <lineage>
        <taxon>Bacteria</taxon>
        <taxon>Bacillati</taxon>
        <taxon>Actinomycetota</taxon>
        <taxon>Actinomycetes</taxon>
        <taxon>Micrococcales</taxon>
        <taxon>Micrococcaceae</taxon>
        <taxon>Glutamicibacter</taxon>
    </lineage>
</organism>
<dbReference type="GO" id="GO:0006281">
    <property type="term" value="P:DNA repair"/>
    <property type="evidence" value="ECO:0007669"/>
    <property type="project" value="TreeGrafter"/>
</dbReference>
<dbReference type="InterPro" id="IPR036412">
    <property type="entry name" value="HAD-like_sf"/>
</dbReference>
<dbReference type="Gene3D" id="3.40.50.1000">
    <property type="entry name" value="HAD superfamily/HAD-like"/>
    <property type="match status" value="1"/>
</dbReference>
<dbReference type="NCBIfam" id="TIGR03351">
    <property type="entry name" value="PhnX-like"/>
    <property type="match status" value="1"/>
</dbReference>
<dbReference type="InterPro" id="IPR050155">
    <property type="entry name" value="HAD-like_hydrolase_sf"/>
</dbReference>
<dbReference type="InterPro" id="IPR022468">
    <property type="entry name" value="PhnX-like"/>
</dbReference>
<dbReference type="RefSeq" id="WP_134780929.1">
    <property type="nucleotide sequence ID" value="NZ_SPDS01000002.1"/>
</dbReference>
<comment type="caution">
    <text evidence="1">The sequence shown here is derived from an EMBL/GenBank/DDBJ whole genome shotgun (WGS) entry which is preliminary data.</text>
</comment>
<dbReference type="SFLD" id="SFLDS00003">
    <property type="entry name" value="Haloacid_Dehalogenase"/>
    <property type="match status" value="1"/>
</dbReference>
<evidence type="ECO:0000313" key="1">
    <source>
        <dbReference type="EMBL" id="TFH55137.1"/>
    </source>
</evidence>
<dbReference type="SUPFAM" id="SSF56784">
    <property type="entry name" value="HAD-like"/>
    <property type="match status" value="1"/>
</dbReference>